<dbReference type="AlphaFoldDB" id="A0A7D4CR59"/>
<keyword evidence="3" id="KW-1185">Reference proteome</keyword>
<dbReference type="KEGG" id="ttz:FHG85_06495"/>
<evidence type="ECO:0000313" key="2">
    <source>
        <dbReference type="EMBL" id="QKG79925.1"/>
    </source>
</evidence>
<reference evidence="2 3" key="1">
    <citation type="submission" date="2019-07" db="EMBL/GenBank/DDBJ databases">
        <title>Thalassofilum flectens gen. nov., sp. nov., a novel moderate thermophilic anaerobe from a shallow sea hot spring in Kunashir Island (Russia), representing a new family in the order Bacteroidales, and proposal of Thalassofilacea fam. nov.</title>
        <authorList>
            <person name="Kochetkova T.V."/>
            <person name="Podosokorskaya O.A."/>
            <person name="Novikov A."/>
            <person name="Elcheninov A.G."/>
            <person name="Toshchakov S.V."/>
            <person name="Kublanov I.V."/>
        </authorList>
    </citation>
    <scope>NUCLEOTIDE SEQUENCE [LARGE SCALE GENOMIC DNA]</scope>
    <source>
        <strain evidence="2 3">38-H</strain>
    </source>
</reference>
<gene>
    <name evidence="2" type="ORF">FHG85_06495</name>
</gene>
<feature type="domain" description="SiaC family regulatory phosphoprotein" evidence="1">
    <location>
        <begin position="6"/>
        <end position="124"/>
    </location>
</feature>
<accession>A0A7D4CR59</accession>
<dbReference type="RefSeq" id="WP_173074158.1">
    <property type="nucleotide sequence ID" value="NZ_CP041345.1"/>
</dbReference>
<sequence>METLNIAGTNETPTILFDKEANVFEISGKSLPEDVKEFYNPVLRWMKTYAENPNPKTTIKFKMEYFNTASSKMILELFEVLEEMSKNGNEVEVEWHYMEDDEDMYDAGVDYDDMLDLNFKMISYQHISTK</sequence>
<evidence type="ECO:0000259" key="1">
    <source>
        <dbReference type="Pfam" id="PF09345"/>
    </source>
</evidence>
<dbReference type="InterPro" id="IPR018530">
    <property type="entry name" value="SiaC"/>
</dbReference>
<dbReference type="EMBL" id="CP041345">
    <property type="protein sequence ID" value="QKG79925.1"/>
    <property type="molecule type" value="Genomic_DNA"/>
</dbReference>
<organism evidence="2 3">
    <name type="scientific">Tenuifilum thalassicum</name>
    <dbReference type="NCBI Taxonomy" id="2590900"/>
    <lineage>
        <taxon>Bacteria</taxon>
        <taxon>Pseudomonadati</taxon>
        <taxon>Bacteroidota</taxon>
        <taxon>Bacteroidia</taxon>
        <taxon>Bacteroidales</taxon>
        <taxon>Tenuifilaceae</taxon>
        <taxon>Tenuifilum</taxon>
    </lineage>
</organism>
<evidence type="ECO:0000313" key="3">
    <source>
        <dbReference type="Proteomes" id="UP000500961"/>
    </source>
</evidence>
<protein>
    <submittedName>
        <fullName evidence="2">DUF1987 domain-containing protein</fullName>
    </submittedName>
</protein>
<dbReference type="Pfam" id="PF09345">
    <property type="entry name" value="SiaC"/>
    <property type="match status" value="1"/>
</dbReference>
<proteinExistence type="predicted"/>
<name>A0A7D4CR59_9BACT</name>
<dbReference type="Proteomes" id="UP000500961">
    <property type="component" value="Chromosome"/>
</dbReference>